<comment type="caution">
    <text evidence="4">The sequence shown here is derived from an EMBL/GenBank/DDBJ whole genome shotgun (WGS) entry which is preliminary data.</text>
</comment>
<dbReference type="SUPFAM" id="SSF52833">
    <property type="entry name" value="Thioredoxin-like"/>
    <property type="match status" value="1"/>
</dbReference>
<dbReference type="PROSITE" id="PS51318">
    <property type="entry name" value="TAT"/>
    <property type="match status" value="1"/>
</dbReference>
<dbReference type="Pfam" id="PF13462">
    <property type="entry name" value="Thioredoxin_4"/>
    <property type="match status" value="1"/>
</dbReference>
<evidence type="ECO:0000256" key="1">
    <source>
        <dbReference type="ARBA" id="ARBA00007787"/>
    </source>
</evidence>
<dbReference type="EMBL" id="RKLU01000001">
    <property type="protein sequence ID" value="TQQ83507.1"/>
    <property type="molecule type" value="Genomic_DNA"/>
</dbReference>
<dbReference type="OrthoDB" id="15256at2157"/>
<dbReference type="RefSeq" id="WP_142978424.1">
    <property type="nucleotide sequence ID" value="NZ_RKLU01000001.1"/>
</dbReference>
<organism evidence="4 5">
    <name type="scientific">Halonotius terrestris</name>
    <dbReference type="NCBI Taxonomy" id="2487750"/>
    <lineage>
        <taxon>Archaea</taxon>
        <taxon>Methanobacteriati</taxon>
        <taxon>Methanobacteriota</taxon>
        <taxon>Stenosarchaea group</taxon>
        <taxon>Halobacteria</taxon>
        <taxon>Halobacteriales</taxon>
        <taxon>Haloferacaceae</taxon>
        <taxon>Halonotius</taxon>
    </lineage>
</organism>
<evidence type="ECO:0000313" key="5">
    <source>
        <dbReference type="Proteomes" id="UP000705823"/>
    </source>
</evidence>
<gene>
    <name evidence="4" type="ORF">EGH24_01575</name>
</gene>
<evidence type="ECO:0000313" key="4">
    <source>
        <dbReference type="EMBL" id="TQQ83507.1"/>
    </source>
</evidence>
<keyword evidence="2" id="KW-0813">Transport</keyword>
<dbReference type="PROSITE" id="PS51257">
    <property type="entry name" value="PROKAR_LIPOPROTEIN"/>
    <property type="match status" value="1"/>
</dbReference>
<sequence length="231" mass="23749">MTKRTRRSLLGSAGAAASLTLAGCMGGGSGSSGSSGESSDGVALADHPLGENLAEWPHLGPDPFEAPATLVVLDDPSCSRCAAFHQGTVAELESQYVESGDLSIAVRPYPVVYAWGEPAAHALEATLARDEAAFWALLDHYFAEQGSFNTDNVLDQTETWLGDNTDLDAAAVIDDVDSEAITSRVEATLAAGEEAGAGNITPASFAFVDGALQTSLNGSVSTSTVETALNL</sequence>
<protein>
    <submittedName>
        <fullName evidence="4">Disulfide bond formation protein DsbA</fullName>
    </submittedName>
</protein>
<accession>A0A8J8PF31</accession>
<dbReference type="Gene3D" id="3.40.30.10">
    <property type="entry name" value="Glutaredoxin"/>
    <property type="match status" value="1"/>
</dbReference>
<name>A0A8J8PF31_9EURY</name>
<dbReference type="InterPro" id="IPR012336">
    <property type="entry name" value="Thioredoxin-like_fold"/>
</dbReference>
<reference evidence="4" key="1">
    <citation type="submission" date="2019-02" db="EMBL/GenBank/DDBJ databases">
        <title>Halonotius sp. a new haloarchaeum isolated from saline soil.</title>
        <authorList>
            <person name="Duran-Viseras A."/>
            <person name="Sanchez-Porro C."/>
            <person name="Ventosa A."/>
        </authorList>
    </citation>
    <scope>NUCLEOTIDE SEQUENCE</scope>
    <source>
        <strain evidence="4">F15B</strain>
    </source>
</reference>
<evidence type="ECO:0000259" key="3">
    <source>
        <dbReference type="Pfam" id="PF13462"/>
    </source>
</evidence>
<feature type="domain" description="Thioredoxin-like fold" evidence="3">
    <location>
        <begin position="65"/>
        <end position="203"/>
    </location>
</feature>
<keyword evidence="5" id="KW-1185">Reference proteome</keyword>
<keyword evidence="2" id="KW-0249">Electron transport</keyword>
<dbReference type="AlphaFoldDB" id="A0A8J8PF31"/>
<dbReference type="InterPro" id="IPR036249">
    <property type="entry name" value="Thioredoxin-like_sf"/>
</dbReference>
<evidence type="ECO:0000256" key="2">
    <source>
        <dbReference type="ARBA" id="ARBA00022982"/>
    </source>
</evidence>
<dbReference type="InterPro" id="IPR006311">
    <property type="entry name" value="TAT_signal"/>
</dbReference>
<comment type="similarity">
    <text evidence="1">Belongs to the glutaredoxin family.</text>
</comment>
<proteinExistence type="inferred from homology"/>
<dbReference type="Proteomes" id="UP000705823">
    <property type="component" value="Unassembled WGS sequence"/>
</dbReference>